<protein>
    <submittedName>
        <fullName evidence="2">Uncharacterized protein</fullName>
    </submittedName>
</protein>
<dbReference type="EMBL" id="JAWQEG010000128">
    <property type="protein sequence ID" value="KAK3894220.1"/>
    <property type="molecule type" value="Genomic_DNA"/>
</dbReference>
<feature type="region of interest" description="Disordered" evidence="1">
    <location>
        <begin position="112"/>
        <end position="144"/>
    </location>
</feature>
<organism evidence="2 3">
    <name type="scientific">Petrolisthes cinctipes</name>
    <name type="common">Flat porcelain crab</name>
    <dbReference type="NCBI Taxonomy" id="88211"/>
    <lineage>
        <taxon>Eukaryota</taxon>
        <taxon>Metazoa</taxon>
        <taxon>Ecdysozoa</taxon>
        <taxon>Arthropoda</taxon>
        <taxon>Crustacea</taxon>
        <taxon>Multicrustacea</taxon>
        <taxon>Malacostraca</taxon>
        <taxon>Eumalacostraca</taxon>
        <taxon>Eucarida</taxon>
        <taxon>Decapoda</taxon>
        <taxon>Pleocyemata</taxon>
        <taxon>Anomura</taxon>
        <taxon>Galatheoidea</taxon>
        <taxon>Porcellanidae</taxon>
        <taxon>Petrolisthes</taxon>
    </lineage>
</organism>
<comment type="caution">
    <text evidence="2">The sequence shown here is derived from an EMBL/GenBank/DDBJ whole genome shotgun (WGS) entry which is preliminary data.</text>
</comment>
<dbReference type="Proteomes" id="UP001286313">
    <property type="component" value="Unassembled WGS sequence"/>
</dbReference>
<accession>A0AAE1L5N9</accession>
<evidence type="ECO:0000256" key="1">
    <source>
        <dbReference type="SAM" id="MobiDB-lite"/>
    </source>
</evidence>
<gene>
    <name evidence="2" type="ORF">Pcinc_001982</name>
</gene>
<reference evidence="2" key="1">
    <citation type="submission" date="2023-10" db="EMBL/GenBank/DDBJ databases">
        <title>Genome assemblies of two species of porcelain crab, Petrolisthes cinctipes and Petrolisthes manimaculis (Anomura: Porcellanidae).</title>
        <authorList>
            <person name="Angst P."/>
        </authorList>
    </citation>
    <scope>NUCLEOTIDE SEQUENCE</scope>
    <source>
        <strain evidence="2">PB745_01</strain>
        <tissue evidence="2">Gill</tissue>
    </source>
</reference>
<keyword evidence="3" id="KW-1185">Reference proteome</keyword>
<evidence type="ECO:0000313" key="3">
    <source>
        <dbReference type="Proteomes" id="UP001286313"/>
    </source>
</evidence>
<feature type="compositionally biased region" description="Basic and acidic residues" evidence="1">
    <location>
        <begin position="127"/>
        <end position="144"/>
    </location>
</feature>
<dbReference type="AlphaFoldDB" id="A0AAE1L5N9"/>
<sequence>MEVLVPLELEEVFEAQLLEEVRPLCAEKKLSAELRLRESALSTRPAPLTSPGLTSNTGQSEEVLEAVSQIISPICRYYVILALLTFFSFSVPGRVESPGTVTSLLTQVTPRHSAGAGRLRRRGKGARKVEEKGEGRREGLGMVE</sequence>
<proteinExistence type="predicted"/>
<evidence type="ECO:0000313" key="2">
    <source>
        <dbReference type="EMBL" id="KAK3894220.1"/>
    </source>
</evidence>
<name>A0AAE1L5N9_PETCI</name>